<dbReference type="SUPFAM" id="SSF52540">
    <property type="entry name" value="P-loop containing nucleoside triphosphate hydrolases"/>
    <property type="match status" value="1"/>
</dbReference>
<feature type="region of interest" description="Disordered" evidence="4">
    <location>
        <begin position="1"/>
        <end position="119"/>
    </location>
</feature>
<keyword evidence="3 6" id="KW-0067">ATP-binding</keyword>
<feature type="compositionally biased region" description="Basic and acidic residues" evidence="4">
    <location>
        <begin position="94"/>
        <end position="104"/>
    </location>
</feature>
<dbReference type="PROSITE" id="PS50893">
    <property type="entry name" value="ABC_TRANSPORTER_2"/>
    <property type="match status" value="1"/>
</dbReference>
<sequence>MTTQPNDPTPHDATPGGRAPRHDTGAPLHEGGAPLHESGAHGSGDHTSPEPAAEPAPAAEAPPAQHTAPHTDHPPSGHTGEALDGHPSETPSNRTDEAASHGTDEAPSGGRGEAAPDGRTGEALVLVRGLRKVYNSGPKEVVALDEVSFEAYPGELIAIRGRSGSGKTTLLNQIGGLDRPDGGRVVVAGRTVTELAEPGLLELRRDVIGFVFQSFGLIPVLSAAENVGVPMRLSRVPAAERDERVRMLLSLVGLEKHRNQRPYELSGGQQQRVAIARALANRPKLLIADEPTGQLDSQTGRQIMQLLRALVRSEGVTALVATHDPALITLADRVLHLHDGAFTAPTPIPA</sequence>
<evidence type="ECO:0000313" key="6">
    <source>
        <dbReference type="EMBL" id="MFC7380867.1"/>
    </source>
</evidence>
<proteinExistence type="predicted"/>
<evidence type="ECO:0000256" key="3">
    <source>
        <dbReference type="ARBA" id="ARBA00022840"/>
    </source>
</evidence>
<organism evidence="6 7">
    <name type="scientific">Sphaerisporangium rhizosphaerae</name>
    <dbReference type="NCBI Taxonomy" id="2269375"/>
    <lineage>
        <taxon>Bacteria</taxon>
        <taxon>Bacillati</taxon>
        <taxon>Actinomycetota</taxon>
        <taxon>Actinomycetes</taxon>
        <taxon>Streptosporangiales</taxon>
        <taxon>Streptosporangiaceae</taxon>
        <taxon>Sphaerisporangium</taxon>
    </lineage>
</organism>
<feature type="compositionally biased region" description="Low complexity" evidence="4">
    <location>
        <begin position="49"/>
        <end position="68"/>
    </location>
</feature>
<gene>
    <name evidence="6" type="ORF">ACFQSB_01535</name>
</gene>
<dbReference type="GO" id="GO:0005524">
    <property type="term" value="F:ATP binding"/>
    <property type="evidence" value="ECO:0007669"/>
    <property type="project" value="UniProtKB-KW"/>
</dbReference>
<accession>A0ABW2NTX2</accession>
<dbReference type="InterPro" id="IPR027417">
    <property type="entry name" value="P-loop_NTPase"/>
</dbReference>
<evidence type="ECO:0000313" key="7">
    <source>
        <dbReference type="Proteomes" id="UP001596496"/>
    </source>
</evidence>
<keyword evidence="7" id="KW-1185">Reference proteome</keyword>
<dbReference type="CDD" id="cd03255">
    <property type="entry name" value="ABC_MJ0796_LolCDE_FtsE"/>
    <property type="match status" value="1"/>
</dbReference>
<dbReference type="PANTHER" id="PTHR24220:SF685">
    <property type="entry name" value="ABC TRANSPORTER RELATED"/>
    <property type="match status" value="1"/>
</dbReference>
<dbReference type="InterPro" id="IPR003593">
    <property type="entry name" value="AAA+_ATPase"/>
</dbReference>
<feature type="compositionally biased region" description="Basic and acidic residues" evidence="4">
    <location>
        <begin position="69"/>
        <end position="87"/>
    </location>
</feature>
<evidence type="ECO:0000256" key="2">
    <source>
        <dbReference type="ARBA" id="ARBA00022741"/>
    </source>
</evidence>
<dbReference type="Gene3D" id="3.40.50.300">
    <property type="entry name" value="P-loop containing nucleotide triphosphate hydrolases"/>
    <property type="match status" value="1"/>
</dbReference>
<dbReference type="Proteomes" id="UP001596496">
    <property type="component" value="Unassembled WGS sequence"/>
</dbReference>
<reference evidence="7" key="1">
    <citation type="journal article" date="2019" name="Int. J. Syst. Evol. Microbiol.">
        <title>The Global Catalogue of Microorganisms (GCM) 10K type strain sequencing project: providing services to taxonomists for standard genome sequencing and annotation.</title>
        <authorList>
            <consortium name="The Broad Institute Genomics Platform"/>
            <consortium name="The Broad Institute Genome Sequencing Center for Infectious Disease"/>
            <person name="Wu L."/>
            <person name="Ma J."/>
        </authorList>
    </citation>
    <scope>NUCLEOTIDE SEQUENCE [LARGE SCALE GENOMIC DNA]</scope>
    <source>
        <strain evidence="7">CECT 7649</strain>
    </source>
</reference>
<dbReference type="EMBL" id="JBHTCG010000001">
    <property type="protein sequence ID" value="MFC7380867.1"/>
    <property type="molecule type" value="Genomic_DNA"/>
</dbReference>
<dbReference type="InterPro" id="IPR015854">
    <property type="entry name" value="ABC_transpr_LolD-like"/>
</dbReference>
<keyword evidence="1" id="KW-0813">Transport</keyword>
<feature type="domain" description="ABC transporter" evidence="5">
    <location>
        <begin position="125"/>
        <end position="350"/>
    </location>
</feature>
<dbReference type="PROSITE" id="PS00211">
    <property type="entry name" value="ABC_TRANSPORTER_1"/>
    <property type="match status" value="1"/>
</dbReference>
<dbReference type="Pfam" id="PF00005">
    <property type="entry name" value="ABC_tran"/>
    <property type="match status" value="1"/>
</dbReference>
<evidence type="ECO:0000256" key="1">
    <source>
        <dbReference type="ARBA" id="ARBA00022448"/>
    </source>
</evidence>
<comment type="caution">
    <text evidence="6">The sequence shown here is derived from an EMBL/GenBank/DDBJ whole genome shotgun (WGS) entry which is preliminary data.</text>
</comment>
<protein>
    <submittedName>
        <fullName evidence="6">ABC transporter ATP-binding protein</fullName>
    </submittedName>
</protein>
<evidence type="ECO:0000256" key="4">
    <source>
        <dbReference type="SAM" id="MobiDB-lite"/>
    </source>
</evidence>
<dbReference type="SMART" id="SM00382">
    <property type="entry name" value="AAA"/>
    <property type="match status" value="1"/>
</dbReference>
<dbReference type="RefSeq" id="WP_380823853.1">
    <property type="nucleotide sequence ID" value="NZ_JBHTCG010000001.1"/>
</dbReference>
<dbReference type="InterPro" id="IPR017911">
    <property type="entry name" value="MacB-like_ATP-bd"/>
</dbReference>
<dbReference type="InterPro" id="IPR017871">
    <property type="entry name" value="ABC_transporter-like_CS"/>
</dbReference>
<keyword evidence="2" id="KW-0547">Nucleotide-binding</keyword>
<dbReference type="PANTHER" id="PTHR24220">
    <property type="entry name" value="IMPORT ATP-BINDING PROTEIN"/>
    <property type="match status" value="1"/>
</dbReference>
<evidence type="ECO:0000259" key="5">
    <source>
        <dbReference type="PROSITE" id="PS50893"/>
    </source>
</evidence>
<dbReference type="InterPro" id="IPR003439">
    <property type="entry name" value="ABC_transporter-like_ATP-bd"/>
</dbReference>
<name>A0ABW2NTX2_9ACTN</name>